<dbReference type="Pfam" id="PF00042">
    <property type="entry name" value="Globin"/>
    <property type="match status" value="1"/>
</dbReference>
<dbReference type="InterPro" id="IPR000971">
    <property type="entry name" value="Globin"/>
</dbReference>
<dbReference type="GO" id="GO:0019825">
    <property type="term" value="F:oxygen binding"/>
    <property type="evidence" value="ECO:0007669"/>
    <property type="project" value="InterPro"/>
</dbReference>
<dbReference type="CDD" id="cd09487">
    <property type="entry name" value="SAM_superfamily"/>
    <property type="match status" value="1"/>
</dbReference>
<dbReference type="Gene3D" id="1.10.490.10">
    <property type="entry name" value="Globins"/>
    <property type="match status" value="1"/>
</dbReference>
<dbReference type="PANTHER" id="PTHR46458">
    <property type="entry name" value="BLR2807 PROTEIN"/>
    <property type="match status" value="1"/>
</dbReference>
<dbReference type="InterPro" id="IPR001660">
    <property type="entry name" value="SAM"/>
</dbReference>
<dbReference type="Pfam" id="PF00536">
    <property type="entry name" value="SAM_1"/>
    <property type="match status" value="1"/>
</dbReference>
<reference evidence="9" key="1">
    <citation type="submission" date="2021-02" db="EMBL/GenBank/DDBJ databases">
        <authorList>
            <person name="Dougan E. K."/>
            <person name="Rhodes N."/>
            <person name="Thang M."/>
            <person name="Chan C."/>
        </authorList>
    </citation>
    <scope>NUCLEOTIDE SEQUENCE</scope>
</reference>
<accession>A0A812U6D8</accession>
<feature type="region of interest" description="Disordered" evidence="7">
    <location>
        <begin position="308"/>
        <end position="366"/>
    </location>
</feature>
<dbReference type="GO" id="GO:0020037">
    <property type="term" value="F:heme binding"/>
    <property type="evidence" value="ECO:0007669"/>
    <property type="project" value="InterPro"/>
</dbReference>
<dbReference type="PROSITE" id="PS01033">
    <property type="entry name" value="GLOBIN"/>
    <property type="match status" value="1"/>
</dbReference>
<feature type="region of interest" description="Disordered" evidence="7">
    <location>
        <begin position="1"/>
        <end position="43"/>
    </location>
</feature>
<feature type="compositionally biased region" description="Basic and acidic residues" evidence="7">
    <location>
        <begin position="330"/>
        <end position="341"/>
    </location>
</feature>
<keyword evidence="2 6" id="KW-0349">Heme</keyword>
<dbReference type="SUPFAM" id="SSF47769">
    <property type="entry name" value="SAM/Pointed domain"/>
    <property type="match status" value="1"/>
</dbReference>
<keyword evidence="4" id="KW-0479">Metal-binding</keyword>
<keyword evidence="5" id="KW-0408">Iron</keyword>
<dbReference type="SUPFAM" id="SSF46458">
    <property type="entry name" value="Globin-like"/>
    <property type="match status" value="1"/>
</dbReference>
<dbReference type="EMBL" id="CAJNIZ010035002">
    <property type="protein sequence ID" value="CAE7556791.1"/>
    <property type="molecule type" value="Genomic_DNA"/>
</dbReference>
<dbReference type="InterPro" id="IPR009050">
    <property type="entry name" value="Globin-like_sf"/>
</dbReference>
<protein>
    <submittedName>
        <fullName evidence="9">Ngb protein</fullName>
    </submittedName>
</protein>
<dbReference type="InterPro" id="IPR012292">
    <property type="entry name" value="Globin/Proto"/>
</dbReference>
<evidence type="ECO:0000256" key="4">
    <source>
        <dbReference type="ARBA" id="ARBA00022723"/>
    </source>
</evidence>
<dbReference type="Proteomes" id="UP000649617">
    <property type="component" value="Unassembled WGS sequence"/>
</dbReference>
<evidence type="ECO:0000256" key="3">
    <source>
        <dbReference type="ARBA" id="ARBA00022621"/>
    </source>
</evidence>
<keyword evidence="1 6" id="KW-0813">Transport</keyword>
<evidence type="ECO:0000256" key="7">
    <source>
        <dbReference type="SAM" id="MobiDB-lite"/>
    </source>
</evidence>
<proteinExistence type="inferred from homology"/>
<feature type="compositionally biased region" description="Polar residues" evidence="7">
    <location>
        <begin position="308"/>
        <end position="327"/>
    </location>
</feature>
<sequence>MSGYRGDRRELSGSGRNVRREPEVKSLRPLGVTGPGGPARRRALEQSPVTAFLREIGLPQYAEVLRDHGFDDMDTLLGMEEEHMRDAGMPSGHIVKLKRRLRDYAETSSRAPAALAREAPLPRGPSGTTVAINSNAMTTVQMSWLQVKQLGTDVVGALFYKKFFQFEPAAKALFPLSVRLRYKDWDTDEEEGGDPENSPALRKLWAKFITVVGSAVAGIQDCAKLVPNLQQLGIRHVGYGLKPEYFNIAGTVLIEVLAEWLGEGFTKEVENAWVMVSGFMVATMYAGFSSACADIRAKEFQLKDLSPKQGSAAGSVTDSTSLASRQITPLDKDADDAKDGFEISDDLPTILTSPDRFNQWDEKPFP</sequence>
<feature type="domain" description="Globin" evidence="8">
    <location>
        <begin position="131"/>
        <end position="289"/>
    </location>
</feature>
<dbReference type="InterPro" id="IPR050532">
    <property type="entry name" value="Globin-like_OT"/>
</dbReference>
<gene>
    <name evidence="9" type="primary">ngb</name>
    <name evidence="9" type="ORF">SPIL2461_LOCUS14834</name>
</gene>
<dbReference type="OrthoDB" id="436496at2759"/>
<dbReference type="SMART" id="SM00454">
    <property type="entry name" value="SAM"/>
    <property type="match status" value="1"/>
</dbReference>
<dbReference type="PANTHER" id="PTHR46458:SF1">
    <property type="entry name" value="GEO09476P1"/>
    <property type="match status" value="1"/>
</dbReference>
<evidence type="ECO:0000256" key="5">
    <source>
        <dbReference type="ARBA" id="ARBA00023004"/>
    </source>
</evidence>
<comment type="similarity">
    <text evidence="6">Belongs to the globin family.</text>
</comment>
<dbReference type="AlphaFoldDB" id="A0A812U6D8"/>
<keyword evidence="3 6" id="KW-0561">Oxygen transport</keyword>
<evidence type="ECO:0000259" key="8">
    <source>
        <dbReference type="PROSITE" id="PS01033"/>
    </source>
</evidence>
<dbReference type="GO" id="GO:0005344">
    <property type="term" value="F:oxygen carrier activity"/>
    <property type="evidence" value="ECO:0007669"/>
    <property type="project" value="UniProtKB-KW"/>
</dbReference>
<feature type="compositionally biased region" description="Basic and acidic residues" evidence="7">
    <location>
        <begin position="1"/>
        <end position="11"/>
    </location>
</feature>
<comment type="caution">
    <text evidence="9">The sequence shown here is derived from an EMBL/GenBank/DDBJ whole genome shotgun (WGS) entry which is preliminary data.</text>
</comment>
<dbReference type="Gene3D" id="1.10.150.50">
    <property type="entry name" value="Transcription Factor, Ets-1"/>
    <property type="match status" value="1"/>
</dbReference>
<dbReference type="InterPro" id="IPR013761">
    <property type="entry name" value="SAM/pointed_sf"/>
</dbReference>
<evidence type="ECO:0000256" key="6">
    <source>
        <dbReference type="RuleBase" id="RU000356"/>
    </source>
</evidence>
<organism evidence="9 10">
    <name type="scientific">Symbiodinium pilosum</name>
    <name type="common">Dinoflagellate</name>
    <dbReference type="NCBI Taxonomy" id="2952"/>
    <lineage>
        <taxon>Eukaryota</taxon>
        <taxon>Sar</taxon>
        <taxon>Alveolata</taxon>
        <taxon>Dinophyceae</taxon>
        <taxon>Suessiales</taxon>
        <taxon>Symbiodiniaceae</taxon>
        <taxon>Symbiodinium</taxon>
    </lineage>
</organism>
<name>A0A812U6D8_SYMPI</name>
<evidence type="ECO:0000256" key="1">
    <source>
        <dbReference type="ARBA" id="ARBA00022448"/>
    </source>
</evidence>
<dbReference type="GO" id="GO:0046872">
    <property type="term" value="F:metal ion binding"/>
    <property type="evidence" value="ECO:0007669"/>
    <property type="project" value="UniProtKB-KW"/>
</dbReference>
<keyword evidence="10" id="KW-1185">Reference proteome</keyword>
<evidence type="ECO:0000313" key="9">
    <source>
        <dbReference type="EMBL" id="CAE7556791.1"/>
    </source>
</evidence>
<evidence type="ECO:0000313" key="10">
    <source>
        <dbReference type="Proteomes" id="UP000649617"/>
    </source>
</evidence>
<evidence type="ECO:0000256" key="2">
    <source>
        <dbReference type="ARBA" id="ARBA00022617"/>
    </source>
</evidence>